<keyword evidence="4" id="KW-1185">Reference proteome</keyword>
<dbReference type="AlphaFoldDB" id="A0A9W7FIK4"/>
<dbReference type="Proteomes" id="UP001165122">
    <property type="component" value="Unassembled WGS sequence"/>
</dbReference>
<evidence type="ECO:0000256" key="1">
    <source>
        <dbReference type="SAM" id="Phobius"/>
    </source>
</evidence>
<dbReference type="InterPro" id="IPR036013">
    <property type="entry name" value="Band_7/SPFH_dom_sf"/>
</dbReference>
<dbReference type="Gene3D" id="3.30.479.30">
    <property type="entry name" value="Band 7 domain"/>
    <property type="match status" value="1"/>
</dbReference>
<gene>
    <name evidence="3" type="ORF">TrLO_g3676</name>
</gene>
<dbReference type="SUPFAM" id="SSF117892">
    <property type="entry name" value="Band 7/SPFH domain"/>
    <property type="match status" value="1"/>
</dbReference>
<sequence>MPREWDSEGAPERRKKYLSTFVMACTIVFPWLLGYSFDTIDPGYVGLLWNQNLHNLDSNKLWKEGRHFIGLGCHLIIFPTYAQFVNQGYIQARTKDGLAVQIQPSFQYQINDNLDDVAGLYKAFGGSYEETFISISRMNIRDVVSTFVAYDLVKHRDTLASNLEAGLNTKLSDFGVNVIGYQVLSIQWSNTIDNAIMAAVTELENVKTAHAEKNISQIEALTAVEEAKVLSENAIIIANQTAAILLATKEAEASNIVIQGTAQAQAFAAVKANITQVDGTTPMTGDELLKYVYLENMVSQMNVFEERKVAVKVPADIQGVIDAL</sequence>
<dbReference type="InterPro" id="IPR050710">
    <property type="entry name" value="Band7/mec-2_domain"/>
</dbReference>
<protein>
    <recommendedName>
        <fullName evidence="2">Band 7 domain-containing protein</fullName>
    </recommendedName>
</protein>
<reference evidence="4" key="1">
    <citation type="journal article" date="2023" name="Commun. Biol.">
        <title>Genome analysis of Parmales, the sister group of diatoms, reveals the evolutionary specialization of diatoms from phago-mixotrophs to photoautotrophs.</title>
        <authorList>
            <person name="Ban H."/>
            <person name="Sato S."/>
            <person name="Yoshikawa S."/>
            <person name="Yamada K."/>
            <person name="Nakamura Y."/>
            <person name="Ichinomiya M."/>
            <person name="Sato N."/>
            <person name="Blanc-Mathieu R."/>
            <person name="Endo H."/>
            <person name="Kuwata A."/>
            <person name="Ogata H."/>
        </authorList>
    </citation>
    <scope>NUCLEOTIDE SEQUENCE [LARGE SCALE GENOMIC DNA]</scope>
    <source>
        <strain evidence="4">NIES 3700</strain>
    </source>
</reference>
<evidence type="ECO:0000259" key="2">
    <source>
        <dbReference type="Pfam" id="PF01145"/>
    </source>
</evidence>
<dbReference type="PANTHER" id="PTHR43327:SF10">
    <property type="entry name" value="STOMATIN-LIKE PROTEIN 2, MITOCHONDRIAL"/>
    <property type="match status" value="1"/>
</dbReference>
<comment type="caution">
    <text evidence="3">The sequence shown here is derived from an EMBL/GenBank/DDBJ whole genome shotgun (WGS) entry which is preliminary data.</text>
</comment>
<keyword evidence="1" id="KW-1133">Transmembrane helix</keyword>
<dbReference type="PANTHER" id="PTHR43327">
    <property type="entry name" value="STOMATIN-LIKE PROTEIN 2, MITOCHONDRIAL"/>
    <property type="match status" value="1"/>
</dbReference>
<feature type="transmembrane region" description="Helical" evidence="1">
    <location>
        <begin position="17"/>
        <end position="37"/>
    </location>
</feature>
<dbReference type="InterPro" id="IPR001107">
    <property type="entry name" value="Band_7"/>
</dbReference>
<keyword evidence="1" id="KW-0472">Membrane</keyword>
<dbReference type="EMBL" id="BRXW01000182">
    <property type="protein sequence ID" value="GMI12852.1"/>
    <property type="molecule type" value="Genomic_DNA"/>
</dbReference>
<organism evidence="3 4">
    <name type="scientific">Triparma laevis f. longispina</name>
    <dbReference type="NCBI Taxonomy" id="1714387"/>
    <lineage>
        <taxon>Eukaryota</taxon>
        <taxon>Sar</taxon>
        <taxon>Stramenopiles</taxon>
        <taxon>Ochrophyta</taxon>
        <taxon>Bolidophyceae</taxon>
        <taxon>Parmales</taxon>
        <taxon>Triparmaceae</taxon>
        <taxon>Triparma</taxon>
    </lineage>
</organism>
<proteinExistence type="predicted"/>
<evidence type="ECO:0000313" key="4">
    <source>
        <dbReference type="Proteomes" id="UP001165122"/>
    </source>
</evidence>
<evidence type="ECO:0000313" key="3">
    <source>
        <dbReference type="EMBL" id="GMI12852.1"/>
    </source>
</evidence>
<keyword evidence="1" id="KW-0812">Transmembrane</keyword>
<accession>A0A9W7FIK4</accession>
<dbReference type="OrthoDB" id="190994at2759"/>
<dbReference type="Pfam" id="PF01145">
    <property type="entry name" value="Band_7"/>
    <property type="match status" value="1"/>
</dbReference>
<feature type="domain" description="Band 7" evidence="2">
    <location>
        <begin position="39"/>
        <end position="213"/>
    </location>
</feature>
<name>A0A9W7FIK4_9STRA</name>